<dbReference type="InterPro" id="IPR050738">
    <property type="entry name" value="Sulfatase"/>
</dbReference>
<evidence type="ECO:0000259" key="2">
    <source>
        <dbReference type="Pfam" id="PF00884"/>
    </source>
</evidence>
<dbReference type="GO" id="GO:0016740">
    <property type="term" value="F:transferase activity"/>
    <property type="evidence" value="ECO:0007669"/>
    <property type="project" value="UniProtKB-KW"/>
</dbReference>
<sequence>MTSGAGASRRPNILLIVSDDHGYADRGPSPEFATPALDRLAAEGVTCTEAYVSAPIASRRHDHRQHQARWGARWFESSTFAPDGVLTLAEHLKARDYATGYFGKVHYGTSDAPGSRSCPPHHGFDESFYGLSHFHKGRLNYLRRGEADAAEYGEAAGFMGVGTLWDGDDEVAPPGFLTDLIEGRAQDFIAEHADQPWFAMVAFNAVHNFCWQLPAEELARRGLPAHTDWDADAQPYLEWYDDVIAPNLEHGREYYLAQLELMDAAIGRLLATLDASGLAEDTVVVYLTDNGGSPCNYGDNGALRGTKYTLWEGGIRVPFVVRWPAGGVPAGETREGLVSSLDLVPTLVAASGTPVAGDTDGLDQWSLLRGADESGHDELHWSTGWAWAVRRGDWKLSYVEPGNTEAAEITATEHAPMGSGLFLAHLGDDLSESTDLAAARPDVVADLTARHEAWEAQLA</sequence>
<dbReference type="InterPro" id="IPR017850">
    <property type="entry name" value="Alkaline_phosphatase_core_sf"/>
</dbReference>
<organism evidence="3 4">
    <name type="scientific">Propioniciclava coleopterorum</name>
    <dbReference type="NCBI Taxonomy" id="2714937"/>
    <lineage>
        <taxon>Bacteria</taxon>
        <taxon>Bacillati</taxon>
        <taxon>Actinomycetota</taxon>
        <taxon>Actinomycetes</taxon>
        <taxon>Propionibacteriales</taxon>
        <taxon>Propionibacteriaceae</taxon>
        <taxon>Propioniciclava</taxon>
    </lineage>
</organism>
<accession>A0A6G7YA87</accession>
<dbReference type="InterPro" id="IPR000917">
    <property type="entry name" value="Sulfatase_N"/>
</dbReference>
<dbReference type="PANTHER" id="PTHR42693">
    <property type="entry name" value="ARYLSULFATASE FAMILY MEMBER"/>
    <property type="match status" value="1"/>
</dbReference>
<keyword evidence="3" id="KW-0378">Hydrolase</keyword>
<reference evidence="3 4" key="1">
    <citation type="submission" date="2020-03" db="EMBL/GenBank/DDBJ databases">
        <title>Propioniciclava sp. nov., isolated from Hydrophilus acuminatus.</title>
        <authorList>
            <person name="Hyun D.-W."/>
            <person name="Bae J.-W."/>
        </authorList>
    </citation>
    <scope>NUCLEOTIDE SEQUENCE [LARGE SCALE GENOMIC DNA]</scope>
    <source>
        <strain evidence="3 4">HDW11</strain>
    </source>
</reference>
<dbReference type="Proteomes" id="UP000501058">
    <property type="component" value="Chromosome"/>
</dbReference>
<dbReference type="SUPFAM" id="SSF53649">
    <property type="entry name" value="Alkaline phosphatase-like"/>
    <property type="match status" value="1"/>
</dbReference>
<proteinExistence type="inferred from homology"/>
<feature type="domain" description="Sulfatase N-terminal" evidence="2">
    <location>
        <begin position="11"/>
        <end position="352"/>
    </location>
</feature>
<keyword evidence="4" id="KW-1185">Reference proteome</keyword>
<evidence type="ECO:0000313" key="3">
    <source>
        <dbReference type="EMBL" id="QIK73715.1"/>
    </source>
</evidence>
<dbReference type="GO" id="GO:0004065">
    <property type="term" value="F:arylsulfatase activity"/>
    <property type="evidence" value="ECO:0007669"/>
    <property type="project" value="TreeGrafter"/>
</dbReference>
<protein>
    <submittedName>
        <fullName evidence="3">Sulfatase-like hydrolase/transferase</fullName>
    </submittedName>
</protein>
<dbReference type="Gene3D" id="3.40.720.10">
    <property type="entry name" value="Alkaline Phosphatase, subunit A"/>
    <property type="match status" value="1"/>
</dbReference>
<evidence type="ECO:0000313" key="4">
    <source>
        <dbReference type="Proteomes" id="UP000501058"/>
    </source>
</evidence>
<dbReference type="KEGG" id="prv:G7070_17390"/>
<comment type="similarity">
    <text evidence="1">Belongs to the sulfatase family.</text>
</comment>
<name>A0A6G7YA87_9ACTN</name>
<dbReference type="Pfam" id="PF00884">
    <property type="entry name" value="Sulfatase"/>
    <property type="match status" value="1"/>
</dbReference>
<dbReference type="PANTHER" id="PTHR42693:SF33">
    <property type="entry name" value="ARYLSULFATASE"/>
    <property type="match status" value="1"/>
</dbReference>
<dbReference type="AlphaFoldDB" id="A0A6G7YA87"/>
<dbReference type="RefSeq" id="WP_166234801.1">
    <property type="nucleotide sequence ID" value="NZ_CP049865.1"/>
</dbReference>
<evidence type="ECO:0000256" key="1">
    <source>
        <dbReference type="ARBA" id="ARBA00008779"/>
    </source>
</evidence>
<dbReference type="Gene3D" id="3.30.1120.10">
    <property type="match status" value="1"/>
</dbReference>
<dbReference type="EMBL" id="CP049865">
    <property type="protein sequence ID" value="QIK73715.1"/>
    <property type="molecule type" value="Genomic_DNA"/>
</dbReference>
<gene>
    <name evidence="3" type="ORF">G7070_17390</name>
</gene>
<keyword evidence="3" id="KW-0808">Transferase</keyword>